<gene>
    <name evidence="1" type="ORF">GCM10023235_05150</name>
</gene>
<dbReference type="RefSeq" id="WP_345695106.1">
    <property type="nucleotide sequence ID" value="NZ_BAABIS010000001.1"/>
</dbReference>
<evidence type="ECO:0000313" key="2">
    <source>
        <dbReference type="Proteomes" id="UP001501752"/>
    </source>
</evidence>
<proteinExistence type="predicted"/>
<evidence type="ECO:0000313" key="1">
    <source>
        <dbReference type="EMBL" id="GAA4833638.1"/>
    </source>
</evidence>
<sequence>MATRTPLVHQRILHTGSGRGVAVTGYAAGVLAPDGARVVLDTACLPYDRDELWIVLTPAEARRLAELLAEEAGAAEREAAP</sequence>
<dbReference type="Proteomes" id="UP001501752">
    <property type="component" value="Unassembled WGS sequence"/>
</dbReference>
<comment type="caution">
    <text evidence="1">The sequence shown here is derived from an EMBL/GenBank/DDBJ whole genome shotgun (WGS) entry which is preliminary data.</text>
</comment>
<dbReference type="EMBL" id="BAABIS010000001">
    <property type="protein sequence ID" value="GAA4833638.1"/>
    <property type="molecule type" value="Genomic_DNA"/>
</dbReference>
<keyword evidence="2" id="KW-1185">Reference proteome</keyword>
<name>A0ABP9D887_9ACTN</name>
<protein>
    <submittedName>
        <fullName evidence="1">Uncharacterized protein</fullName>
    </submittedName>
</protein>
<organism evidence="1 2">
    <name type="scientific">Kitasatospora terrestris</name>
    <dbReference type="NCBI Taxonomy" id="258051"/>
    <lineage>
        <taxon>Bacteria</taxon>
        <taxon>Bacillati</taxon>
        <taxon>Actinomycetota</taxon>
        <taxon>Actinomycetes</taxon>
        <taxon>Kitasatosporales</taxon>
        <taxon>Streptomycetaceae</taxon>
        <taxon>Kitasatospora</taxon>
    </lineage>
</organism>
<accession>A0ABP9D887</accession>
<reference evidence="2" key="1">
    <citation type="journal article" date="2019" name="Int. J. Syst. Evol. Microbiol.">
        <title>The Global Catalogue of Microorganisms (GCM) 10K type strain sequencing project: providing services to taxonomists for standard genome sequencing and annotation.</title>
        <authorList>
            <consortium name="The Broad Institute Genomics Platform"/>
            <consortium name="The Broad Institute Genome Sequencing Center for Infectious Disease"/>
            <person name="Wu L."/>
            <person name="Ma J."/>
        </authorList>
    </citation>
    <scope>NUCLEOTIDE SEQUENCE [LARGE SCALE GENOMIC DNA]</scope>
    <source>
        <strain evidence="2">JCM 13006</strain>
    </source>
</reference>